<evidence type="ECO:0000259" key="6">
    <source>
        <dbReference type="Pfam" id="PF03807"/>
    </source>
</evidence>
<keyword evidence="4" id="KW-0963">Cytoplasm</keyword>
<feature type="domain" description="Pyrroline-5-carboxylate reductase dimerisation" evidence="7">
    <location>
        <begin position="190"/>
        <end position="290"/>
    </location>
</feature>
<dbReference type="Proteomes" id="UP000001021">
    <property type="component" value="Chromosome"/>
</dbReference>
<dbReference type="PANTHER" id="PTHR11645">
    <property type="entry name" value="PYRROLINE-5-CARBOXYLATE REDUCTASE"/>
    <property type="match status" value="1"/>
</dbReference>
<evidence type="ECO:0000256" key="2">
    <source>
        <dbReference type="ARBA" id="ARBA00022857"/>
    </source>
</evidence>
<evidence type="ECO:0000313" key="9">
    <source>
        <dbReference type="Proteomes" id="UP000001021"/>
    </source>
</evidence>
<dbReference type="Pfam" id="PF03807">
    <property type="entry name" value="F420_oxidored"/>
    <property type="match status" value="1"/>
</dbReference>
<comment type="subcellular location">
    <subcellularLocation>
        <location evidence="4">Cytoplasm</location>
    </subcellularLocation>
</comment>
<keyword evidence="2 4" id="KW-0521">NADP</keyword>
<dbReference type="EMBL" id="CR925678">
    <property type="protein sequence ID" value="CAI27442.1"/>
    <property type="molecule type" value="Genomic_DNA"/>
</dbReference>
<dbReference type="GO" id="GO:0005737">
    <property type="term" value="C:cytoplasm"/>
    <property type="evidence" value="ECO:0007669"/>
    <property type="project" value="UniProtKB-SubCell"/>
</dbReference>
<dbReference type="InterPro" id="IPR029036">
    <property type="entry name" value="P5CR_dimer"/>
</dbReference>
<evidence type="ECO:0000256" key="3">
    <source>
        <dbReference type="ARBA" id="ARBA00023002"/>
    </source>
</evidence>
<feature type="binding site" evidence="5">
    <location>
        <begin position="100"/>
        <end position="103"/>
    </location>
    <ligand>
        <name>NADP(+)</name>
        <dbReference type="ChEBI" id="CHEBI:58349"/>
    </ligand>
</feature>
<dbReference type="PANTHER" id="PTHR11645:SF0">
    <property type="entry name" value="PYRROLINE-5-CARBOXYLATE REDUCTASE 3"/>
    <property type="match status" value="1"/>
</dbReference>
<keyword evidence="3 4" id="KW-0560">Oxidoreductase</keyword>
<dbReference type="SUPFAM" id="SSF51735">
    <property type="entry name" value="NAD(P)-binding Rossmann-fold domains"/>
    <property type="match status" value="1"/>
</dbReference>
<dbReference type="InterPro" id="IPR028939">
    <property type="entry name" value="P5C_Rdtase_cat_N"/>
</dbReference>
<dbReference type="EC" id="1.5.1.2" evidence="4"/>
<gene>
    <name evidence="4 8" type="primary">proC</name>
    <name evidence="8" type="ordered locus">ERWE_CDS_09480</name>
</gene>
<dbReference type="eggNOG" id="COG0345">
    <property type="taxonomic scope" value="Bacteria"/>
</dbReference>
<evidence type="ECO:0000313" key="8">
    <source>
        <dbReference type="EMBL" id="CAI27442.1"/>
    </source>
</evidence>
<feature type="domain" description="Pyrroline-5-carboxylate reductase catalytic N-terminal" evidence="6">
    <location>
        <begin position="35"/>
        <end position="128"/>
    </location>
</feature>
<dbReference type="InterPro" id="IPR000304">
    <property type="entry name" value="Pyrroline-COOH_reductase"/>
</dbReference>
<feature type="binding site" evidence="5">
    <location>
        <begin position="38"/>
        <end position="43"/>
    </location>
    <ligand>
        <name>NADP(+)</name>
        <dbReference type="ChEBI" id="CHEBI:58349"/>
    </ligand>
</feature>
<comment type="pathway">
    <text evidence="4">Amino-acid biosynthesis; L-proline biosynthesis; L-proline from L-glutamate 5-semialdehyde: step 1/1.</text>
</comment>
<keyword evidence="4" id="KW-0028">Amino-acid biosynthesis</keyword>
<proteinExistence type="inferred from homology"/>
<organism evidence="8 9">
    <name type="scientific">Ehrlichia ruminantium (strain Welgevonden)</name>
    <dbReference type="NCBI Taxonomy" id="254945"/>
    <lineage>
        <taxon>Bacteria</taxon>
        <taxon>Pseudomonadati</taxon>
        <taxon>Pseudomonadota</taxon>
        <taxon>Alphaproteobacteria</taxon>
        <taxon>Rickettsiales</taxon>
        <taxon>Anaplasmataceae</taxon>
        <taxon>Ehrlichia</taxon>
    </lineage>
</organism>
<dbReference type="Gene3D" id="1.10.3730.10">
    <property type="entry name" value="ProC C-terminal domain-like"/>
    <property type="match status" value="1"/>
</dbReference>
<keyword evidence="9" id="KW-1185">Reference proteome</keyword>
<dbReference type="GO" id="GO:0004735">
    <property type="term" value="F:pyrroline-5-carboxylate reductase activity"/>
    <property type="evidence" value="ECO:0007669"/>
    <property type="project" value="UniProtKB-UniRule"/>
</dbReference>
<comment type="catalytic activity">
    <reaction evidence="4">
        <text>L-proline + NAD(+) = (S)-1-pyrroline-5-carboxylate + NADH + 2 H(+)</text>
        <dbReference type="Rhea" id="RHEA:14105"/>
        <dbReference type="ChEBI" id="CHEBI:15378"/>
        <dbReference type="ChEBI" id="CHEBI:17388"/>
        <dbReference type="ChEBI" id="CHEBI:57540"/>
        <dbReference type="ChEBI" id="CHEBI:57945"/>
        <dbReference type="ChEBI" id="CHEBI:60039"/>
        <dbReference type="EC" id="1.5.1.2"/>
    </reaction>
</comment>
<name>A0A0H3M739_EHRRW</name>
<dbReference type="AlphaFoldDB" id="A0A0H3M739"/>
<dbReference type="HOGENOM" id="CLU_042344_0_0_5"/>
<dbReference type="PIRSF" id="PIRSF000193">
    <property type="entry name" value="Pyrrol-5-carb_rd"/>
    <property type="match status" value="1"/>
</dbReference>
<dbReference type="HAMAP" id="MF_01925">
    <property type="entry name" value="P5C_reductase"/>
    <property type="match status" value="1"/>
</dbReference>
<comment type="catalytic activity">
    <reaction evidence="4">
        <text>L-proline + NADP(+) = (S)-1-pyrroline-5-carboxylate + NADPH + 2 H(+)</text>
        <dbReference type="Rhea" id="RHEA:14109"/>
        <dbReference type="ChEBI" id="CHEBI:15378"/>
        <dbReference type="ChEBI" id="CHEBI:17388"/>
        <dbReference type="ChEBI" id="CHEBI:57783"/>
        <dbReference type="ChEBI" id="CHEBI:58349"/>
        <dbReference type="ChEBI" id="CHEBI:60039"/>
        <dbReference type="EC" id="1.5.1.2"/>
    </reaction>
</comment>
<sequence length="303" mass="33977">MQYCILINLCFTNLFNHYILMYTLYNVVAYKTMNILLIGCGNLGSILLNKWSLNDQISDIVVVQPSLSKKNIFNTINKITFVRDHKEINKSFMPQIVVIAIKPQQVANAIPDYKAYNKSASFISLCAGIDIEFLKKHLDSTTIIRVMPNIAMSLGESVNLAYMEEEIDQEKQKVHTVFNGTGLLYWLQKEDVFDKLSPITGSGPAYFFSLAEELVKNTMKAGIREEDAITLISQTFIGSAKLLETRKDSISNLISSITSRGGITQAALEILNSHLPNIMSLSLKSATERLVHLKNSDDNKKNT</sequence>
<dbReference type="KEGG" id="erw:ERWE_CDS_09480"/>
<dbReference type="Pfam" id="PF14748">
    <property type="entry name" value="P5CR_dimer"/>
    <property type="match status" value="1"/>
</dbReference>
<keyword evidence="4" id="KW-0641">Proline biosynthesis</keyword>
<dbReference type="InterPro" id="IPR036291">
    <property type="entry name" value="NAD(P)-bd_dom_sf"/>
</dbReference>
<evidence type="ECO:0000256" key="4">
    <source>
        <dbReference type="HAMAP-Rule" id="MF_01925"/>
    </source>
</evidence>
<accession>A0A0H3M739</accession>
<reference evidence="8 9" key="1">
    <citation type="journal article" date="2006" name="J. Bacteriol.">
        <title>Comparative genomic analysis of three strains of Ehrlichia ruminantium reveals an active process of genome size plasticity.</title>
        <authorList>
            <person name="Frutos R."/>
            <person name="Viari A."/>
            <person name="Ferraz C."/>
            <person name="Morgat A."/>
            <person name="Eychenie S."/>
            <person name="Kandassami Y."/>
            <person name="Chantal I."/>
            <person name="Bensaid A."/>
            <person name="Coissac E."/>
            <person name="Vachiery N."/>
            <person name="Demaille J."/>
            <person name="Martinez D."/>
        </authorList>
    </citation>
    <scope>NUCLEOTIDE SEQUENCE [LARGE SCALE GENOMIC DNA]</scope>
    <source>
        <strain evidence="8 9">Welgevonden</strain>
    </source>
</reference>
<comment type="function">
    <text evidence="4">Catalyzes the reduction of 1-pyrroline-5-carboxylate (PCA) to L-proline.</text>
</comment>
<comment type="similarity">
    <text evidence="1 4">Belongs to the pyrroline-5-carboxylate reductase family.</text>
</comment>
<protein>
    <recommendedName>
        <fullName evidence="4">Pyrroline-5-carboxylate reductase</fullName>
        <shortName evidence="4">P5C reductase</shortName>
        <shortName evidence="4">P5CR</shortName>
        <ecNumber evidence="4">1.5.1.2</ecNumber>
    </recommendedName>
    <alternativeName>
        <fullName evidence="4">PCA reductase</fullName>
    </alternativeName>
</protein>
<evidence type="ECO:0000259" key="7">
    <source>
        <dbReference type="Pfam" id="PF14748"/>
    </source>
</evidence>
<dbReference type="SUPFAM" id="SSF48179">
    <property type="entry name" value="6-phosphogluconate dehydrogenase C-terminal domain-like"/>
    <property type="match status" value="1"/>
</dbReference>
<dbReference type="UniPathway" id="UPA00098">
    <property type="reaction ID" value="UER00361"/>
</dbReference>
<dbReference type="InterPro" id="IPR008927">
    <property type="entry name" value="6-PGluconate_DH-like_C_sf"/>
</dbReference>
<evidence type="ECO:0000256" key="1">
    <source>
        <dbReference type="ARBA" id="ARBA00005525"/>
    </source>
</evidence>
<dbReference type="GO" id="GO:0055129">
    <property type="term" value="P:L-proline biosynthetic process"/>
    <property type="evidence" value="ECO:0007669"/>
    <property type="project" value="UniProtKB-UniRule"/>
</dbReference>
<evidence type="ECO:0000256" key="5">
    <source>
        <dbReference type="PIRSR" id="PIRSR000193-1"/>
    </source>
</evidence>
<dbReference type="Gene3D" id="3.40.50.720">
    <property type="entry name" value="NAD(P)-binding Rossmann-like Domain"/>
    <property type="match status" value="1"/>
</dbReference>